<evidence type="ECO:0000313" key="13">
    <source>
        <dbReference type="EMBL" id="OJD37128.1"/>
    </source>
</evidence>
<dbReference type="FunFam" id="1.20.5.260:FF:000001">
    <property type="entry name" value="Cytochrome b-c1 complex subunit 9"/>
    <property type="match status" value="1"/>
</dbReference>
<keyword evidence="3" id="KW-0813">Transport</keyword>
<dbReference type="STRING" id="236234.A0A1J9R9A4"/>
<evidence type="ECO:0000256" key="6">
    <source>
        <dbReference type="ARBA" id="ARBA00022792"/>
    </source>
</evidence>
<keyword evidence="7" id="KW-0249">Electron transport</keyword>
<keyword evidence="5" id="KW-0812">Transmembrane</keyword>
<evidence type="ECO:0000256" key="8">
    <source>
        <dbReference type="ARBA" id="ARBA00022989"/>
    </source>
</evidence>
<dbReference type="GO" id="GO:0006122">
    <property type="term" value="P:mitochondrial electron transport, ubiquinol to cytochrome c"/>
    <property type="evidence" value="ECO:0007669"/>
    <property type="project" value="InterPro"/>
</dbReference>
<keyword evidence="4" id="KW-0679">Respiratory chain</keyword>
<keyword evidence="14" id="KW-1185">Reference proteome</keyword>
<dbReference type="PANTHER" id="PTHR12980:SF0">
    <property type="entry name" value="CYTOCHROME B-C1 COMPLEX SUBUNIT 9"/>
    <property type="match status" value="1"/>
</dbReference>
<dbReference type="OrthoDB" id="44067at2759"/>
<dbReference type="InterPro" id="IPR036656">
    <property type="entry name" value="QCR9_sf"/>
</dbReference>
<evidence type="ECO:0000256" key="2">
    <source>
        <dbReference type="ARBA" id="ARBA00007856"/>
    </source>
</evidence>
<dbReference type="Pfam" id="PF05365">
    <property type="entry name" value="UCR_UQCRX_QCR9"/>
    <property type="match status" value="1"/>
</dbReference>
<dbReference type="RefSeq" id="XP_020133369.1">
    <property type="nucleotide sequence ID" value="XM_020279257.1"/>
</dbReference>
<evidence type="ECO:0000256" key="3">
    <source>
        <dbReference type="ARBA" id="ARBA00022448"/>
    </source>
</evidence>
<keyword evidence="6" id="KW-0999">Mitochondrion inner membrane</keyword>
<keyword evidence="10" id="KW-0472">Membrane</keyword>
<evidence type="ECO:0000313" key="14">
    <source>
        <dbReference type="Proteomes" id="UP000183809"/>
    </source>
</evidence>
<comment type="caution">
    <text evidence="13">The sequence shown here is derived from an EMBL/GenBank/DDBJ whole genome shotgun (WGS) entry which is preliminary data.</text>
</comment>
<dbReference type="GO" id="GO:0045275">
    <property type="term" value="C:respiratory chain complex III"/>
    <property type="evidence" value="ECO:0007669"/>
    <property type="project" value="InterPro"/>
</dbReference>
<evidence type="ECO:0000256" key="10">
    <source>
        <dbReference type="ARBA" id="ARBA00023136"/>
    </source>
</evidence>
<dbReference type="AlphaFoldDB" id="A0A1J9R9A4"/>
<dbReference type="EMBL" id="MNUE01000008">
    <property type="protein sequence ID" value="OJD37128.1"/>
    <property type="molecule type" value="Genomic_DNA"/>
</dbReference>
<comment type="subcellular location">
    <subcellularLocation>
        <location evidence="1">Mitochondrion inner membrane</location>
        <topology evidence="1">Single-pass membrane protein</topology>
    </subcellularLocation>
</comment>
<accession>A0A1J9R9A4</accession>
<evidence type="ECO:0000256" key="12">
    <source>
        <dbReference type="SAM" id="MobiDB-lite"/>
    </source>
</evidence>
<proteinExistence type="inferred from homology"/>
<organism evidence="13 14">
    <name type="scientific">Diplodia corticola</name>
    <dbReference type="NCBI Taxonomy" id="236234"/>
    <lineage>
        <taxon>Eukaryota</taxon>
        <taxon>Fungi</taxon>
        <taxon>Dikarya</taxon>
        <taxon>Ascomycota</taxon>
        <taxon>Pezizomycotina</taxon>
        <taxon>Dothideomycetes</taxon>
        <taxon>Dothideomycetes incertae sedis</taxon>
        <taxon>Botryosphaeriales</taxon>
        <taxon>Botryosphaeriaceae</taxon>
        <taxon>Diplodia</taxon>
    </lineage>
</organism>
<evidence type="ECO:0000256" key="4">
    <source>
        <dbReference type="ARBA" id="ARBA00022660"/>
    </source>
</evidence>
<evidence type="ECO:0000256" key="7">
    <source>
        <dbReference type="ARBA" id="ARBA00022982"/>
    </source>
</evidence>
<feature type="region of interest" description="Disordered" evidence="12">
    <location>
        <begin position="18"/>
        <end position="43"/>
    </location>
</feature>
<name>A0A1J9R9A4_9PEZI</name>
<dbReference type="SUPFAM" id="SSF81514">
    <property type="entry name" value="Subunit X (non-heme 7 kDa protein) of cytochrome bc1 complex (Ubiquinol-cytochrome c reductase)"/>
    <property type="match status" value="1"/>
</dbReference>
<keyword evidence="8" id="KW-1133">Transmembrane helix</keyword>
<reference evidence="13 14" key="1">
    <citation type="submission" date="2016-10" db="EMBL/GenBank/DDBJ databases">
        <title>Proteomics and genomics reveal pathogen-plant mechanisms compatible with a hemibiotrophic lifestyle of Diplodia corticola.</title>
        <authorList>
            <person name="Fernandes I."/>
            <person name="De Jonge R."/>
            <person name="Van De Peer Y."/>
            <person name="Devreese B."/>
            <person name="Alves A."/>
            <person name="Esteves A.C."/>
        </authorList>
    </citation>
    <scope>NUCLEOTIDE SEQUENCE [LARGE SCALE GENOMIC DNA]</scope>
    <source>
        <strain evidence="13 14">CBS 112549</strain>
    </source>
</reference>
<evidence type="ECO:0000256" key="1">
    <source>
        <dbReference type="ARBA" id="ARBA00004434"/>
    </source>
</evidence>
<dbReference type="Gene3D" id="1.20.5.260">
    <property type="entry name" value="Cytochrome b-c1 complex subunit 9"/>
    <property type="match status" value="1"/>
</dbReference>
<evidence type="ECO:0000256" key="5">
    <source>
        <dbReference type="ARBA" id="ARBA00022692"/>
    </source>
</evidence>
<keyword evidence="9" id="KW-0496">Mitochondrion</keyword>
<protein>
    <recommendedName>
        <fullName evidence="11">Complex III subunit 9</fullName>
    </recommendedName>
</protein>
<evidence type="ECO:0000256" key="11">
    <source>
        <dbReference type="ARBA" id="ARBA00044247"/>
    </source>
</evidence>
<dbReference type="Proteomes" id="UP000183809">
    <property type="component" value="Unassembled WGS sequence"/>
</dbReference>
<dbReference type="GeneID" id="31019519"/>
<dbReference type="InterPro" id="IPR008027">
    <property type="entry name" value="QCR9"/>
</dbReference>
<gene>
    <name evidence="13" type="ORF">BKCO1_8000159</name>
</gene>
<dbReference type="GO" id="GO:0005743">
    <property type="term" value="C:mitochondrial inner membrane"/>
    <property type="evidence" value="ECO:0007669"/>
    <property type="project" value="UniProtKB-SubCell"/>
</dbReference>
<comment type="similarity">
    <text evidence="2">Belongs to the UQCR10/QCR9 family.</text>
</comment>
<dbReference type="PANTHER" id="PTHR12980">
    <property type="entry name" value="UBIQUINOL-CYTOCHROME C REDUCTASE COMPLEX, SUBUNIT X"/>
    <property type="match status" value="1"/>
</dbReference>
<evidence type="ECO:0000256" key="9">
    <source>
        <dbReference type="ARBA" id="ARBA00023128"/>
    </source>
</evidence>
<sequence length="129" mass="14212">MGSRASLAALRADSLLRRPPASTCDSTSAQPPPPLRTPSPTLRSHNVRHCLVRLQASFLALPYARDAPANPGLSSLIKRNYVFLTTVFVGAFAVQMSFDSASDKIWDSVNKGRQWKDIKHKYVEASDDE</sequence>